<reference evidence="5" key="2">
    <citation type="journal article" date="2017" name="Nat. Plants">
        <title>The Aegilops tauschii genome reveals multiple impacts of transposons.</title>
        <authorList>
            <person name="Zhao G."/>
            <person name="Zou C."/>
            <person name="Li K."/>
            <person name="Wang K."/>
            <person name="Li T."/>
            <person name="Gao L."/>
            <person name="Zhang X."/>
            <person name="Wang H."/>
            <person name="Yang Z."/>
            <person name="Liu X."/>
            <person name="Jiang W."/>
            <person name="Mao L."/>
            <person name="Kong X."/>
            <person name="Jiao Y."/>
            <person name="Jia J."/>
        </authorList>
    </citation>
    <scope>NUCLEOTIDE SEQUENCE [LARGE SCALE GENOMIC DNA]</scope>
    <source>
        <strain evidence="5">cv. AL8/78</strain>
    </source>
</reference>
<keyword evidence="1 2" id="KW-0694">RNA-binding</keyword>
<dbReference type="Gene3D" id="3.30.70.330">
    <property type="match status" value="1"/>
</dbReference>
<evidence type="ECO:0000313" key="4">
    <source>
        <dbReference type="EnsemblPlants" id="AET5Gv20401500.6"/>
    </source>
</evidence>
<dbReference type="InterPro" id="IPR051229">
    <property type="entry name" value="ALYREF_mRNA_export"/>
</dbReference>
<reference evidence="5" key="1">
    <citation type="journal article" date="2014" name="Science">
        <title>Ancient hybridizations among the ancestral genomes of bread wheat.</title>
        <authorList>
            <consortium name="International Wheat Genome Sequencing Consortium,"/>
            <person name="Marcussen T."/>
            <person name="Sandve S.R."/>
            <person name="Heier L."/>
            <person name="Spannagl M."/>
            <person name="Pfeifer M."/>
            <person name="Jakobsen K.S."/>
            <person name="Wulff B.B."/>
            <person name="Steuernagel B."/>
            <person name="Mayer K.F."/>
            <person name="Olsen O.A."/>
        </authorList>
    </citation>
    <scope>NUCLEOTIDE SEQUENCE [LARGE SCALE GENOMIC DNA]</scope>
    <source>
        <strain evidence="5">cv. AL8/78</strain>
    </source>
</reference>
<evidence type="ECO:0000256" key="2">
    <source>
        <dbReference type="PROSITE-ProRule" id="PRU00176"/>
    </source>
</evidence>
<dbReference type="EnsemblPlants" id="AET5Gv20401500.6">
    <property type="protein sequence ID" value="AET5Gv20401500.6"/>
    <property type="gene ID" value="AET5Gv20401500"/>
</dbReference>
<dbReference type="PROSITE" id="PS50102">
    <property type="entry name" value="RRM"/>
    <property type="match status" value="1"/>
</dbReference>
<dbReference type="PANTHER" id="PTHR19965">
    <property type="entry name" value="RNA AND EXPORT FACTOR BINDING PROTEIN"/>
    <property type="match status" value="1"/>
</dbReference>
<dbReference type="InterPro" id="IPR000504">
    <property type="entry name" value="RRM_dom"/>
</dbReference>
<feature type="domain" description="RRM" evidence="3">
    <location>
        <begin position="14"/>
        <end position="57"/>
    </location>
</feature>
<organism evidence="4 5">
    <name type="scientific">Aegilops tauschii subsp. strangulata</name>
    <name type="common">Goatgrass</name>
    <dbReference type="NCBI Taxonomy" id="200361"/>
    <lineage>
        <taxon>Eukaryota</taxon>
        <taxon>Viridiplantae</taxon>
        <taxon>Streptophyta</taxon>
        <taxon>Embryophyta</taxon>
        <taxon>Tracheophyta</taxon>
        <taxon>Spermatophyta</taxon>
        <taxon>Magnoliopsida</taxon>
        <taxon>Liliopsida</taxon>
        <taxon>Poales</taxon>
        <taxon>Poaceae</taxon>
        <taxon>BOP clade</taxon>
        <taxon>Pooideae</taxon>
        <taxon>Triticodae</taxon>
        <taxon>Triticeae</taxon>
        <taxon>Triticinae</taxon>
        <taxon>Aegilops</taxon>
    </lineage>
</organism>
<reference evidence="4" key="5">
    <citation type="journal article" date="2021" name="G3 (Bethesda)">
        <title>Aegilops tauschii genome assembly Aet v5.0 features greater sequence contiguity and improved annotation.</title>
        <authorList>
            <person name="Wang L."/>
            <person name="Zhu T."/>
            <person name="Rodriguez J.C."/>
            <person name="Deal K.R."/>
            <person name="Dubcovsky J."/>
            <person name="McGuire P.E."/>
            <person name="Lux T."/>
            <person name="Spannagl M."/>
            <person name="Mayer K.F.X."/>
            <person name="Baldrich P."/>
            <person name="Meyers B.C."/>
            <person name="Huo N."/>
            <person name="Gu Y.Q."/>
            <person name="Zhou H."/>
            <person name="Devos K.M."/>
            <person name="Bennetzen J.L."/>
            <person name="Unver T."/>
            <person name="Budak H."/>
            <person name="Gulick P.J."/>
            <person name="Galiba G."/>
            <person name="Kalapos B."/>
            <person name="Nelson D.R."/>
            <person name="Li P."/>
            <person name="You F.M."/>
            <person name="Luo M.C."/>
            <person name="Dvorak J."/>
        </authorList>
    </citation>
    <scope>NUCLEOTIDE SEQUENCE [LARGE SCALE GENOMIC DNA]</scope>
    <source>
        <strain evidence="4">cv. AL8/78</strain>
    </source>
</reference>
<dbReference type="Proteomes" id="UP000015105">
    <property type="component" value="Chromosome 5D"/>
</dbReference>
<evidence type="ECO:0000313" key="5">
    <source>
        <dbReference type="Proteomes" id="UP000015105"/>
    </source>
</evidence>
<name>A0A453KFJ8_AEGTS</name>
<dbReference type="InterPro" id="IPR035979">
    <property type="entry name" value="RBD_domain_sf"/>
</dbReference>
<dbReference type="InterPro" id="IPR012677">
    <property type="entry name" value="Nucleotide-bd_a/b_plait_sf"/>
</dbReference>
<evidence type="ECO:0000256" key="1">
    <source>
        <dbReference type="ARBA" id="ARBA00022884"/>
    </source>
</evidence>
<dbReference type="GO" id="GO:0005634">
    <property type="term" value="C:nucleus"/>
    <property type="evidence" value="ECO:0007669"/>
    <property type="project" value="TreeGrafter"/>
</dbReference>
<dbReference type="AlphaFoldDB" id="A0A453KFJ8"/>
<reference evidence="4" key="3">
    <citation type="journal article" date="2017" name="Nature">
        <title>Genome sequence of the progenitor of the wheat D genome Aegilops tauschii.</title>
        <authorList>
            <person name="Luo M.C."/>
            <person name="Gu Y.Q."/>
            <person name="Puiu D."/>
            <person name="Wang H."/>
            <person name="Twardziok S.O."/>
            <person name="Deal K.R."/>
            <person name="Huo N."/>
            <person name="Zhu T."/>
            <person name="Wang L."/>
            <person name="Wang Y."/>
            <person name="McGuire P.E."/>
            <person name="Liu S."/>
            <person name="Long H."/>
            <person name="Ramasamy R.K."/>
            <person name="Rodriguez J.C."/>
            <person name="Van S.L."/>
            <person name="Yuan L."/>
            <person name="Wang Z."/>
            <person name="Xia Z."/>
            <person name="Xiao L."/>
            <person name="Anderson O.D."/>
            <person name="Ouyang S."/>
            <person name="Liang Y."/>
            <person name="Zimin A.V."/>
            <person name="Pertea G."/>
            <person name="Qi P."/>
            <person name="Bennetzen J.L."/>
            <person name="Dai X."/>
            <person name="Dawson M.W."/>
            <person name="Muller H.G."/>
            <person name="Kugler K."/>
            <person name="Rivarola-Duarte L."/>
            <person name="Spannagl M."/>
            <person name="Mayer K.F.X."/>
            <person name="Lu F.H."/>
            <person name="Bevan M.W."/>
            <person name="Leroy P."/>
            <person name="Li P."/>
            <person name="You F.M."/>
            <person name="Sun Q."/>
            <person name="Liu Z."/>
            <person name="Lyons E."/>
            <person name="Wicker T."/>
            <person name="Salzberg S.L."/>
            <person name="Devos K.M."/>
            <person name="Dvorak J."/>
        </authorList>
    </citation>
    <scope>NUCLEOTIDE SEQUENCE [LARGE SCALE GENOMIC DNA]</scope>
    <source>
        <strain evidence="4">cv. AL8/78</strain>
    </source>
</reference>
<dbReference type="Pfam" id="PF00076">
    <property type="entry name" value="RRM_1"/>
    <property type="match status" value="1"/>
</dbReference>
<dbReference type="PANTHER" id="PTHR19965:SF95">
    <property type="entry name" value="OS11G0100200 PROTEIN"/>
    <property type="match status" value="1"/>
</dbReference>
<accession>A0A453KFJ8</accession>
<sequence>MAMVAPPTGVETGTKLYISNLDYNVSNEDIKELFAEVGDLKRYSINYDKSGRSKVFSPCASQLRCSVCLLNIFHLVRVLTDHLITVTPFTRELQRLYFQGNRML</sequence>
<keyword evidence="5" id="KW-1185">Reference proteome</keyword>
<proteinExistence type="predicted"/>
<dbReference type="GO" id="GO:0006406">
    <property type="term" value="P:mRNA export from nucleus"/>
    <property type="evidence" value="ECO:0007669"/>
    <property type="project" value="TreeGrafter"/>
</dbReference>
<reference evidence="4" key="4">
    <citation type="submission" date="2019-03" db="UniProtKB">
        <authorList>
            <consortium name="EnsemblPlants"/>
        </authorList>
    </citation>
    <scope>IDENTIFICATION</scope>
</reference>
<protein>
    <recommendedName>
        <fullName evidence="3">RRM domain-containing protein</fullName>
    </recommendedName>
</protein>
<evidence type="ECO:0000259" key="3">
    <source>
        <dbReference type="PROSITE" id="PS50102"/>
    </source>
</evidence>
<dbReference type="Gramene" id="AET5Gv20401500.6">
    <property type="protein sequence ID" value="AET5Gv20401500.6"/>
    <property type="gene ID" value="AET5Gv20401500"/>
</dbReference>
<dbReference type="GO" id="GO:0003729">
    <property type="term" value="F:mRNA binding"/>
    <property type="evidence" value="ECO:0007669"/>
    <property type="project" value="TreeGrafter"/>
</dbReference>
<dbReference type="SUPFAM" id="SSF54928">
    <property type="entry name" value="RNA-binding domain, RBD"/>
    <property type="match status" value="1"/>
</dbReference>